<dbReference type="EMBL" id="JBBPBN010000093">
    <property type="protein sequence ID" value="KAK8980603.1"/>
    <property type="molecule type" value="Genomic_DNA"/>
</dbReference>
<accession>A0ABR2NWX4</accession>
<name>A0ABR2NWX4_9ROSI</name>
<dbReference type="Proteomes" id="UP001396334">
    <property type="component" value="Unassembled WGS sequence"/>
</dbReference>
<sequence>MAIPVKRHHQKTQLDVLFLAADSVFRDTHRNSVKMDLKRSTSPPRICSVHRWMVVISRYVTRAAESYTLTVGIRHWSSRPPATTETESISTPSLLFYFLKFSLIWLVIWV</sequence>
<comment type="caution">
    <text evidence="1">The sequence shown here is derived from an EMBL/GenBank/DDBJ whole genome shotgun (WGS) entry which is preliminary data.</text>
</comment>
<organism evidence="1 2">
    <name type="scientific">Hibiscus sabdariffa</name>
    <name type="common">roselle</name>
    <dbReference type="NCBI Taxonomy" id="183260"/>
    <lineage>
        <taxon>Eukaryota</taxon>
        <taxon>Viridiplantae</taxon>
        <taxon>Streptophyta</taxon>
        <taxon>Embryophyta</taxon>
        <taxon>Tracheophyta</taxon>
        <taxon>Spermatophyta</taxon>
        <taxon>Magnoliopsida</taxon>
        <taxon>eudicotyledons</taxon>
        <taxon>Gunneridae</taxon>
        <taxon>Pentapetalae</taxon>
        <taxon>rosids</taxon>
        <taxon>malvids</taxon>
        <taxon>Malvales</taxon>
        <taxon>Malvaceae</taxon>
        <taxon>Malvoideae</taxon>
        <taxon>Hibiscus</taxon>
    </lineage>
</organism>
<evidence type="ECO:0000313" key="2">
    <source>
        <dbReference type="Proteomes" id="UP001396334"/>
    </source>
</evidence>
<protein>
    <submittedName>
        <fullName evidence="1">Uncharacterized protein</fullName>
    </submittedName>
</protein>
<proteinExistence type="predicted"/>
<gene>
    <name evidence="1" type="ORF">V6N11_063203</name>
</gene>
<reference evidence="1 2" key="1">
    <citation type="journal article" date="2024" name="G3 (Bethesda)">
        <title>Genome assembly of Hibiscus sabdariffa L. provides insights into metabolisms of medicinal natural products.</title>
        <authorList>
            <person name="Kim T."/>
        </authorList>
    </citation>
    <scope>NUCLEOTIDE SEQUENCE [LARGE SCALE GENOMIC DNA]</scope>
    <source>
        <strain evidence="1">TK-2024</strain>
        <tissue evidence="1">Old leaves</tissue>
    </source>
</reference>
<keyword evidence="2" id="KW-1185">Reference proteome</keyword>
<evidence type="ECO:0000313" key="1">
    <source>
        <dbReference type="EMBL" id="KAK8980603.1"/>
    </source>
</evidence>